<name>A0A4Y7TW16_COPMI</name>
<feature type="compositionally biased region" description="Polar residues" evidence="1">
    <location>
        <begin position="14"/>
        <end position="25"/>
    </location>
</feature>
<comment type="caution">
    <text evidence="2">The sequence shown here is derived from an EMBL/GenBank/DDBJ whole genome shotgun (WGS) entry which is preliminary data.</text>
</comment>
<feature type="region of interest" description="Disordered" evidence="1">
    <location>
        <begin position="132"/>
        <end position="153"/>
    </location>
</feature>
<protein>
    <submittedName>
        <fullName evidence="2">Uncharacterized protein</fullName>
    </submittedName>
</protein>
<dbReference type="EMBL" id="QPFP01000003">
    <property type="protein sequence ID" value="TEB38347.1"/>
    <property type="molecule type" value="Genomic_DNA"/>
</dbReference>
<gene>
    <name evidence="2" type="ORF">FA13DRAFT_1705284</name>
</gene>
<feature type="region of interest" description="Disordered" evidence="1">
    <location>
        <begin position="1"/>
        <end position="25"/>
    </location>
</feature>
<proteinExistence type="predicted"/>
<keyword evidence="3" id="KW-1185">Reference proteome</keyword>
<evidence type="ECO:0000313" key="3">
    <source>
        <dbReference type="Proteomes" id="UP000298030"/>
    </source>
</evidence>
<sequence length="153" mass="17716">MNQRLPEAGPIVPDSQTTRSPQIFSPQRSWREATHWYKGYPTAPYTNQTSRQSPTSSFSMWNHIARVAMTSPGILEELEDQDKAALREHICQNARLICYKHANRIRPISDIESLYNHHWVYQKRKLGPCRLQRPASQPPLPPEVDTATEFSEF</sequence>
<organism evidence="2 3">
    <name type="scientific">Coprinellus micaceus</name>
    <name type="common">Glistening ink-cap mushroom</name>
    <name type="synonym">Coprinus micaceus</name>
    <dbReference type="NCBI Taxonomy" id="71717"/>
    <lineage>
        <taxon>Eukaryota</taxon>
        <taxon>Fungi</taxon>
        <taxon>Dikarya</taxon>
        <taxon>Basidiomycota</taxon>
        <taxon>Agaricomycotina</taxon>
        <taxon>Agaricomycetes</taxon>
        <taxon>Agaricomycetidae</taxon>
        <taxon>Agaricales</taxon>
        <taxon>Agaricineae</taxon>
        <taxon>Psathyrellaceae</taxon>
        <taxon>Coprinellus</taxon>
    </lineage>
</organism>
<evidence type="ECO:0000313" key="2">
    <source>
        <dbReference type="EMBL" id="TEB38347.1"/>
    </source>
</evidence>
<dbReference type="AlphaFoldDB" id="A0A4Y7TW16"/>
<dbReference type="Proteomes" id="UP000298030">
    <property type="component" value="Unassembled WGS sequence"/>
</dbReference>
<accession>A0A4Y7TW16</accession>
<evidence type="ECO:0000256" key="1">
    <source>
        <dbReference type="SAM" id="MobiDB-lite"/>
    </source>
</evidence>
<reference evidence="2 3" key="1">
    <citation type="journal article" date="2019" name="Nat. Ecol. Evol.">
        <title>Megaphylogeny resolves global patterns of mushroom evolution.</title>
        <authorList>
            <person name="Varga T."/>
            <person name="Krizsan K."/>
            <person name="Foldi C."/>
            <person name="Dima B."/>
            <person name="Sanchez-Garcia M."/>
            <person name="Sanchez-Ramirez S."/>
            <person name="Szollosi G.J."/>
            <person name="Szarkandi J.G."/>
            <person name="Papp V."/>
            <person name="Albert L."/>
            <person name="Andreopoulos W."/>
            <person name="Angelini C."/>
            <person name="Antonin V."/>
            <person name="Barry K.W."/>
            <person name="Bougher N.L."/>
            <person name="Buchanan P."/>
            <person name="Buyck B."/>
            <person name="Bense V."/>
            <person name="Catcheside P."/>
            <person name="Chovatia M."/>
            <person name="Cooper J."/>
            <person name="Damon W."/>
            <person name="Desjardin D."/>
            <person name="Finy P."/>
            <person name="Geml J."/>
            <person name="Haridas S."/>
            <person name="Hughes K."/>
            <person name="Justo A."/>
            <person name="Karasinski D."/>
            <person name="Kautmanova I."/>
            <person name="Kiss B."/>
            <person name="Kocsube S."/>
            <person name="Kotiranta H."/>
            <person name="LaButti K.M."/>
            <person name="Lechner B.E."/>
            <person name="Liimatainen K."/>
            <person name="Lipzen A."/>
            <person name="Lukacs Z."/>
            <person name="Mihaltcheva S."/>
            <person name="Morgado L.N."/>
            <person name="Niskanen T."/>
            <person name="Noordeloos M.E."/>
            <person name="Ohm R.A."/>
            <person name="Ortiz-Santana B."/>
            <person name="Ovrebo C."/>
            <person name="Racz N."/>
            <person name="Riley R."/>
            <person name="Savchenko A."/>
            <person name="Shiryaev A."/>
            <person name="Soop K."/>
            <person name="Spirin V."/>
            <person name="Szebenyi C."/>
            <person name="Tomsovsky M."/>
            <person name="Tulloss R.E."/>
            <person name="Uehling J."/>
            <person name="Grigoriev I.V."/>
            <person name="Vagvolgyi C."/>
            <person name="Papp T."/>
            <person name="Martin F.M."/>
            <person name="Miettinen O."/>
            <person name="Hibbett D.S."/>
            <person name="Nagy L.G."/>
        </authorList>
    </citation>
    <scope>NUCLEOTIDE SEQUENCE [LARGE SCALE GENOMIC DNA]</scope>
    <source>
        <strain evidence="2 3">FP101781</strain>
    </source>
</reference>